<sequence>MNPKLNEERKLWRKGLKKVACLDEAGRGPLAGPVVAAAVLILNTKYRILNTKIRDSKKLSPKQREKIYKVITINPSIRWGIGRVSEKVIDKINILEATKLAMIKALKNLGKKVDYLILDGNFKIDLPIPQKSIVKADEKVFSCAAASIIAKVRRDRIMLDYHKKFPQYGFDKHKGYPTKYHVRMLKKYGRCDIHRKSYHYGRCTKTKTY</sequence>
<evidence type="ECO:0000256" key="10">
    <source>
        <dbReference type="ARBA" id="ARBA00022723"/>
    </source>
</evidence>
<evidence type="ECO:0000256" key="1">
    <source>
        <dbReference type="ARBA" id="ARBA00000077"/>
    </source>
</evidence>
<dbReference type="EC" id="3.1.26.4" evidence="6 14"/>
<dbReference type="GO" id="GO:0032299">
    <property type="term" value="C:ribonuclease H2 complex"/>
    <property type="evidence" value="ECO:0007669"/>
    <property type="project" value="TreeGrafter"/>
</dbReference>
<protein>
    <recommendedName>
        <fullName evidence="7 14">Ribonuclease HII</fullName>
        <shortName evidence="14">RNase HII</shortName>
        <ecNumber evidence="6 14">3.1.26.4</ecNumber>
    </recommendedName>
</protein>
<accession>A0A2H9N1A0</accession>
<dbReference type="InterPro" id="IPR024567">
    <property type="entry name" value="RNase_HII/HIII_dom"/>
</dbReference>
<dbReference type="Proteomes" id="UP000236840">
    <property type="component" value="Unassembled WGS sequence"/>
</dbReference>
<evidence type="ECO:0000256" key="6">
    <source>
        <dbReference type="ARBA" id="ARBA00012180"/>
    </source>
</evidence>
<keyword evidence="8 14" id="KW-0963">Cytoplasm</keyword>
<dbReference type="InterPro" id="IPR012337">
    <property type="entry name" value="RNaseH-like_sf"/>
</dbReference>
<evidence type="ECO:0000256" key="9">
    <source>
        <dbReference type="ARBA" id="ARBA00022722"/>
    </source>
</evidence>
<comment type="cofactor">
    <cofactor evidence="2">
        <name>Mg(2+)</name>
        <dbReference type="ChEBI" id="CHEBI:18420"/>
    </cofactor>
</comment>
<evidence type="ECO:0000256" key="13">
    <source>
        <dbReference type="ARBA" id="ARBA00023211"/>
    </source>
</evidence>
<dbReference type="NCBIfam" id="NF000595">
    <property type="entry name" value="PRK00015.1-3"/>
    <property type="match status" value="1"/>
</dbReference>
<keyword evidence="13 14" id="KW-0464">Manganese</keyword>
<dbReference type="PANTHER" id="PTHR10954">
    <property type="entry name" value="RIBONUCLEASE H2 SUBUNIT A"/>
    <property type="match status" value="1"/>
</dbReference>
<dbReference type="GO" id="GO:0004523">
    <property type="term" value="F:RNA-DNA hybrid ribonuclease activity"/>
    <property type="evidence" value="ECO:0007669"/>
    <property type="project" value="UniProtKB-UniRule"/>
</dbReference>
<comment type="catalytic activity">
    <reaction evidence="1 14 15 16">
        <text>Endonucleolytic cleavage to 5'-phosphomonoester.</text>
        <dbReference type="EC" id="3.1.26.4"/>
    </reaction>
</comment>
<reference evidence="19" key="1">
    <citation type="submission" date="2017-09" db="EMBL/GenBank/DDBJ databases">
        <title>Depth-based differentiation of microbial function through sediment-hosted aquifers and enrichment of novel symbionts in the deep terrestrial subsurface.</title>
        <authorList>
            <person name="Probst A.J."/>
            <person name="Ladd B."/>
            <person name="Jarett J.K."/>
            <person name="Geller-Mcgrath D.E."/>
            <person name="Sieber C.M.K."/>
            <person name="Emerson J.B."/>
            <person name="Anantharaman K."/>
            <person name="Thomas B.C."/>
            <person name="Malmstrom R."/>
            <person name="Stieglmeier M."/>
            <person name="Klingl A."/>
            <person name="Woyke T."/>
            <person name="Ryan C.M."/>
            <person name="Banfield J.F."/>
        </authorList>
    </citation>
    <scope>NUCLEOTIDE SEQUENCE [LARGE SCALE GENOMIC DNA]</scope>
</reference>
<dbReference type="PROSITE" id="PS51975">
    <property type="entry name" value="RNASE_H_2"/>
    <property type="match status" value="1"/>
</dbReference>
<evidence type="ECO:0000256" key="5">
    <source>
        <dbReference type="ARBA" id="ARBA00007383"/>
    </source>
</evidence>
<feature type="binding site" evidence="14 15">
    <location>
        <position position="119"/>
    </location>
    <ligand>
        <name>a divalent metal cation</name>
        <dbReference type="ChEBI" id="CHEBI:60240"/>
    </ligand>
</feature>
<dbReference type="GO" id="GO:0006298">
    <property type="term" value="P:mismatch repair"/>
    <property type="evidence" value="ECO:0007669"/>
    <property type="project" value="TreeGrafter"/>
</dbReference>
<dbReference type="HAMAP" id="MF_00052_B">
    <property type="entry name" value="RNase_HII_B"/>
    <property type="match status" value="1"/>
</dbReference>
<evidence type="ECO:0000313" key="19">
    <source>
        <dbReference type="Proteomes" id="UP000236840"/>
    </source>
</evidence>
<dbReference type="InterPro" id="IPR036397">
    <property type="entry name" value="RNaseH_sf"/>
</dbReference>
<comment type="caution">
    <text evidence="18">The sequence shown here is derived from an EMBL/GenBank/DDBJ whole genome shotgun (WGS) entry which is preliminary data.</text>
</comment>
<keyword evidence="9 14" id="KW-0540">Nuclease</keyword>
<dbReference type="NCBIfam" id="NF000594">
    <property type="entry name" value="PRK00015.1-1"/>
    <property type="match status" value="1"/>
</dbReference>
<dbReference type="GO" id="GO:0003723">
    <property type="term" value="F:RNA binding"/>
    <property type="evidence" value="ECO:0007669"/>
    <property type="project" value="UniProtKB-UniRule"/>
</dbReference>
<name>A0A2H9N1A0_9BACT</name>
<proteinExistence type="inferred from homology"/>
<keyword evidence="11 14" id="KW-0255">Endonuclease</keyword>
<dbReference type="InterPro" id="IPR001352">
    <property type="entry name" value="RNase_HII/HIII"/>
</dbReference>
<feature type="domain" description="RNase H type-2" evidence="17">
    <location>
        <begin position="17"/>
        <end position="209"/>
    </location>
</feature>
<dbReference type="PANTHER" id="PTHR10954:SF18">
    <property type="entry name" value="RIBONUCLEASE HII"/>
    <property type="match status" value="1"/>
</dbReference>
<dbReference type="SUPFAM" id="SSF53098">
    <property type="entry name" value="Ribonuclease H-like"/>
    <property type="match status" value="1"/>
</dbReference>
<comment type="cofactor">
    <cofactor evidence="14 15">
        <name>Mn(2+)</name>
        <dbReference type="ChEBI" id="CHEBI:29035"/>
    </cofactor>
    <cofactor evidence="14 15">
        <name>Mg(2+)</name>
        <dbReference type="ChEBI" id="CHEBI:18420"/>
    </cofactor>
    <text evidence="14 15">Manganese or magnesium. Binds 1 divalent metal ion per monomer in the absence of substrate. May bind a second metal ion after substrate binding.</text>
</comment>
<dbReference type="GO" id="GO:0030145">
    <property type="term" value="F:manganese ion binding"/>
    <property type="evidence" value="ECO:0007669"/>
    <property type="project" value="UniProtKB-UniRule"/>
</dbReference>
<evidence type="ECO:0000256" key="8">
    <source>
        <dbReference type="ARBA" id="ARBA00022490"/>
    </source>
</evidence>
<evidence type="ECO:0000256" key="3">
    <source>
        <dbReference type="ARBA" id="ARBA00004065"/>
    </source>
</evidence>
<evidence type="ECO:0000256" key="16">
    <source>
        <dbReference type="RuleBase" id="RU003515"/>
    </source>
</evidence>
<evidence type="ECO:0000256" key="4">
    <source>
        <dbReference type="ARBA" id="ARBA00004496"/>
    </source>
</evidence>
<dbReference type="InterPro" id="IPR022898">
    <property type="entry name" value="RNase_HII"/>
</dbReference>
<evidence type="ECO:0000256" key="14">
    <source>
        <dbReference type="HAMAP-Rule" id="MF_00052"/>
    </source>
</evidence>
<evidence type="ECO:0000256" key="11">
    <source>
        <dbReference type="ARBA" id="ARBA00022759"/>
    </source>
</evidence>
<comment type="similarity">
    <text evidence="5 14 16">Belongs to the RNase HII family.</text>
</comment>
<feature type="binding site" evidence="14 15">
    <location>
        <position position="24"/>
    </location>
    <ligand>
        <name>a divalent metal cation</name>
        <dbReference type="ChEBI" id="CHEBI:60240"/>
    </ligand>
</feature>
<evidence type="ECO:0000256" key="7">
    <source>
        <dbReference type="ARBA" id="ARBA00019179"/>
    </source>
</evidence>
<evidence type="ECO:0000256" key="12">
    <source>
        <dbReference type="ARBA" id="ARBA00022801"/>
    </source>
</evidence>
<feature type="binding site" evidence="14 15">
    <location>
        <position position="23"/>
    </location>
    <ligand>
        <name>a divalent metal cation</name>
        <dbReference type="ChEBI" id="CHEBI:60240"/>
    </ligand>
</feature>
<dbReference type="AlphaFoldDB" id="A0A2H9N1A0"/>
<dbReference type="GO" id="GO:0043137">
    <property type="term" value="P:DNA replication, removal of RNA primer"/>
    <property type="evidence" value="ECO:0007669"/>
    <property type="project" value="TreeGrafter"/>
</dbReference>
<keyword evidence="12 14" id="KW-0378">Hydrolase</keyword>
<evidence type="ECO:0000313" key="18">
    <source>
        <dbReference type="EMBL" id="PIW91315.1"/>
    </source>
</evidence>
<organism evidence="18 19">
    <name type="scientific">Candidatus Nealsonbacteria bacterium CG_4_8_14_3_um_filter_37_36</name>
    <dbReference type="NCBI Taxonomy" id="1974688"/>
    <lineage>
        <taxon>Bacteria</taxon>
        <taxon>Candidatus Nealsoniibacteriota</taxon>
    </lineage>
</organism>
<gene>
    <name evidence="14" type="primary">rnhB</name>
    <name evidence="18" type="ORF">COZ90_01155</name>
</gene>
<dbReference type="Pfam" id="PF01351">
    <property type="entry name" value="RNase_HII"/>
    <property type="match status" value="1"/>
</dbReference>
<comment type="function">
    <text evidence="3 14 16">Endonuclease that specifically degrades the RNA of RNA-DNA hybrids.</text>
</comment>
<dbReference type="Gene3D" id="3.30.420.10">
    <property type="entry name" value="Ribonuclease H-like superfamily/Ribonuclease H"/>
    <property type="match status" value="1"/>
</dbReference>
<dbReference type="GO" id="GO:0005737">
    <property type="term" value="C:cytoplasm"/>
    <property type="evidence" value="ECO:0007669"/>
    <property type="project" value="UniProtKB-SubCell"/>
</dbReference>
<evidence type="ECO:0000256" key="2">
    <source>
        <dbReference type="ARBA" id="ARBA00001946"/>
    </source>
</evidence>
<dbReference type="CDD" id="cd07182">
    <property type="entry name" value="RNase_HII_bacteria_HII_like"/>
    <property type="match status" value="1"/>
</dbReference>
<comment type="subcellular location">
    <subcellularLocation>
        <location evidence="4 14">Cytoplasm</location>
    </subcellularLocation>
</comment>
<evidence type="ECO:0000259" key="17">
    <source>
        <dbReference type="PROSITE" id="PS51975"/>
    </source>
</evidence>
<keyword evidence="10 14" id="KW-0479">Metal-binding</keyword>
<evidence type="ECO:0000256" key="15">
    <source>
        <dbReference type="PROSITE-ProRule" id="PRU01319"/>
    </source>
</evidence>
<dbReference type="EMBL" id="PFHJ01000028">
    <property type="protein sequence ID" value="PIW91315.1"/>
    <property type="molecule type" value="Genomic_DNA"/>
</dbReference>